<feature type="signal peptide" evidence="1">
    <location>
        <begin position="1"/>
        <end position="22"/>
    </location>
</feature>
<gene>
    <name evidence="2" type="ORF">E4680_00285</name>
</gene>
<dbReference type="InterPro" id="IPR003795">
    <property type="entry name" value="DUF192"/>
</dbReference>
<dbReference type="RefSeq" id="WP_135280381.1">
    <property type="nucleotide sequence ID" value="NZ_SRIO01000001.1"/>
</dbReference>
<dbReference type="Pfam" id="PF02643">
    <property type="entry name" value="DUF192"/>
    <property type="match status" value="1"/>
</dbReference>
<dbReference type="OrthoDB" id="5526466at2"/>
<evidence type="ECO:0000313" key="3">
    <source>
        <dbReference type="Proteomes" id="UP000297890"/>
    </source>
</evidence>
<keyword evidence="1" id="KW-0732">Signal</keyword>
<accession>A0A4Z0FE61</accession>
<protein>
    <submittedName>
        <fullName evidence="2">DUF192 domain-containing protein</fullName>
    </submittedName>
</protein>
<keyword evidence="3" id="KW-1185">Reference proteome</keyword>
<sequence length="152" mass="16811">MPSPAGVVVLMLLVMTMSAASADPLRRTLMMDDRVLNVEVADTPDARKRGLARRAALADGTGMLFVFERPRAACFWMKETVFPLRLVFIDVHGTIVQRALLEPEDERRVCARQAVPYALELTPGSPFERRLRVGRRISGLPGTAPIPAGQDR</sequence>
<comment type="caution">
    <text evidence="2">The sequence shown here is derived from an EMBL/GenBank/DDBJ whole genome shotgun (WGS) entry which is preliminary data.</text>
</comment>
<dbReference type="PANTHER" id="PTHR37953">
    <property type="entry name" value="UPF0127 PROTEIN MJ1496"/>
    <property type="match status" value="1"/>
</dbReference>
<reference evidence="2 3" key="1">
    <citation type="journal article" date="2019" name="ISME J.">
        <title>Candidatus Macondimonas diazotrophica, a novel gammaproteobacterial genus dominating crude-oil-contaminated coastal sediments.</title>
        <authorList>
            <person name="Karthikeyan S."/>
            <person name="Konstantinidis K."/>
        </authorList>
    </citation>
    <scope>NUCLEOTIDE SEQUENCE [LARGE SCALE GENOMIC DNA]</scope>
    <source>
        <strain evidence="2 3">KTK01</strain>
    </source>
</reference>
<dbReference type="InterPro" id="IPR038695">
    <property type="entry name" value="Saro_0823-like_sf"/>
</dbReference>
<name>A0A4Z0FE61_9GAMM</name>
<feature type="chain" id="PRO_5021299647" evidence="1">
    <location>
        <begin position="23"/>
        <end position="152"/>
    </location>
</feature>
<evidence type="ECO:0000313" key="2">
    <source>
        <dbReference type="EMBL" id="TFZ84022.1"/>
    </source>
</evidence>
<dbReference type="Proteomes" id="UP000297890">
    <property type="component" value="Unassembled WGS sequence"/>
</dbReference>
<dbReference type="EMBL" id="SRIO01000001">
    <property type="protein sequence ID" value="TFZ84022.1"/>
    <property type="molecule type" value="Genomic_DNA"/>
</dbReference>
<organism evidence="2 3">
    <name type="scientific">Candidatus Macondimonas diazotrophica</name>
    <dbReference type="NCBI Taxonomy" id="2305248"/>
    <lineage>
        <taxon>Bacteria</taxon>
        <taxon>Pseudomonadati</taxon>
        <taxon>Pseudomonadota</taxon>
        <taxon>Gammaproteobacteria</taxon>
        <taxon>Chromatiales</taxon>
        <taxon>Ectothiorhodospiraceae</taxon>
        <taxon>Candidatus Macondimonas</taxon>
    </lineage>
</organism>
<proteinExistence type="predicted"/>
<dbReference type="PANTHER" id="PTHR37953:SF1">
    <property type="entry name" value="UPF0127 PROTEIN MJ1496"/>
    <property type="match status" value="1"/>
</dbReference>
<dbReference type="AlphaFoldDB" id="A0A4Z0FE61"/>
<dbReference type="Gene3D" id="2.60.120.1140">
    <property type="entry name" value="Protein of unknown function DUF192"/>
    <property type="match status" value="1"/>
</dbReference>
<evidence type="ECO:0000256" key="1">
    <source>
        <dbReference type="SAM" id="SignalP"/>
    </source>
</evidence>